<evidence type="ECO:0000259" key="3">
    <source>
        <dbReference type="PROSITE" id="PS50013"/>
    </source>
</evidence>
<organism evidence="4 5">
    <name type="scientific">Rhizophagus clarus</name>
    <dbReference type="NCBI Taxonomy" id="94130"/>
    <lineage>
        <taxon>Eukaryota</taxon>
        <taxon>Fungi</taxon>
        <taxon>Fungi incertae sedis</taxon>
        <taxon>Mucoromycota</taxon>
        <taxon>Glomeromycotina</taxon>
        <taxon>Glomeromycetes</taxon>
        <taxon>Glomerales</taxon>
        <taxon>Glomeraceae</taxon>
        <taxon>Rhizophagus</taxon>
    </lineage>
</organism>
<evidence type="ECO:0000256" key="1">
    <source>
        <dbReference type="SAM" id="Coils"/>
    </source>
</evidence>
<feature type="coiled-coil region" evidence="1">
    <location>
        <begin position="207"/>
        <end position="234"/>
    </location>
</feature>
<dbReference type="InterPro" id="IPR000953">
    <property type="entry name" value="Chromo/chromo_shadow_dom"/>
</dbReference>
<gene>
    <name evidence="4" type="ORF">RCL2_002274200</name>
</gene>
<dbReference type="Proteomes" id="UP000615446">
    <property type="component" value="Unassembled WGS sequence"/>
</dbReference>
<reference evidence="4" key="1">
    <citation type="submission" date="2019-10" db="EMBL/GenBank/DDBJ databases">
        <title>Conservation and host-specific expression of non-tandemly repeated heterogenous ribosome RNA gene in arbuscular mycorrhizal fungi.</title>
        <authorList>
            <person name="Maeda T."/>
            <person name="Kobayashi Y."/>
            <person name="Nakagawa T."/>
            <person name="Ezawa T."/>
            <person name="Yamaguchi K."/>
            <person name="Bino T."/>
            <person name="Nishimoto Y."/>
            <person name="Shigenobu S."/>
            <person name="Kawaguchi M."/>
        </authorList>
    </citation>
    <scope>NUCLEOTIDE SEQUENCE</scope>
    <source>
        <strain evidence="4">HR1</strain>
    </source>
</reference>
<keyword evidence="1" id="KW-0175">Coiled coil</keyword>
<name>A0A8H3LW75_9GLOM</name>
<dbReference type="PROSITE" id="PS50013">
    <property type="entry name" value="CHROMO_2"/>
    <property type="match status" value="1"/>
</dbReference>
<feature type="region of interest" description="Disordered" evidence="2">
    <location>
        <begin position="111"/>
        <end position="150"/>
    </location>
</feature>
<dbReference type="SUPFAM" id="SSF54160">
    <property type="entry name" value="Chromo domain-like"/>
    <property type="match status" value="1"/>
</dbReference>
<dbReference type="Gene3D" id="2.40.50.40">
    <property type="match status" value="1"/>
</dbReference>
<comment type="caution">
    <text evidence="4">The sequence shown here is derived from an EMBL/GenBank/DDBJ whole genome shotgun (WGS) entry which is preliminary data.</text>
</comment>
<accession>A0A8H3LW75</accession>
<sequence length="750" mass="86884">MGRVKKQNGKSSIKKLKKNIHLQRTYLPRASEDPNRRHKVAEKVIDHKNEELHVWYLIRFKDMTRPQWLPENSISGCKQLIQEYWIRENAMKKIDVDTDNNYDYQSSTIFDYSKHDKPQPSYNSHAQTESYDQSSSYSRSESFSPSSSQSRIKSRSQFYYESDVESRNSDTSSQYSGDQISQKLRSKVTRNSTINSSATHSIRYGEKRRASLAVAEITENKDNLESNHNIATSKESVLKPSSLAKGKNKSEENFVTQLRQKSGIGVEGVQLQSKDPPKSVPNEFFPETRPFSMQSHSTGDNELTIIPSVSSNITWSGNIIKGSLVLFVASVNIVPFPGRCDNVAALEKIANEKVSELCIQHSLPLSYALNLIKDKDVSKYSVFEIKQSQNIKSRHNVSVEKTIMMRSKIVGVIWIEEYQTAWIIFPYCERICNLLKLPDKKEIKLFTVSISVPPRFDPLPLNFEPEPLILPNYGRFLVEEIVKTKTFLRQTGYYSHLLQLLRICKDQIHFTYFGNEEFPDIQELLLAMKVLGAIYEENYSENISFVFVHILFLKQLLFMRNFMDFKRLSNCKFLIFGTDLRESPEPICFKEHLPKGGMLSVTTYTFLQEEQVSSRIMDVIDYQRTTQDALWDYLLYVNVTDNLADIGQSQNNERALRAWHEAMTAIGTRKARYIKNEEIFMPDKIPEEPPPMVSSLYRTMLRIHTIYAAKRRDFILIRHDDEEELVNEPIPGVWKMSLQEFEQIFGPTKQ</sequence>
<evidence type="ECO:0000313" key="5">
    <source>
        <dbReference type="Proteomes" id="UP000615446"/>
    </source>
</evidence>
<dbReference type="AlphaFoldDB" id="A0A8H3LW75"/>
<feature type="compositionally biased region" description="Polar residues" evidence="2">
    <location>
        <begin position="169"/>
        <end position="194"/>
    </location>
</feature>
<dbReference type="EMBL" id="BLAL01000246">
    <property type="protein sequence ID" value="GES96102.1"/>
    <property type="molecule type" value="Genomic_DNA"/>
</dbReference>
<protein>
    <recommendedName>
        <fullName evidence="3">Chromo domain-containing protein</fullName>
    </recommendedName>
</protein>
<feature type="domain" description="Chromo" evidence="3">
    <location>
        <begin position="39"/>
        <end position="96"/>
    </location>
</feature>
<feature type="region of interest" description="Disordered" evidence="2">
    <location>
        <begin position="163"/>
        <end position="194"/>
    </location>
</feature>
<feature type="compositionally biased region" description="Low complexity" evidence="2">
    <location>
        <begin position="130"/>
        <end position="150"/>
    </location>
</feature>
<dbReference type="InterPro" id="IPR016197">
    <property type="entry name" value="Chromo-like_dom_sf"/>
</dbReference>
<proteinExistence type="predicted"/>
<dbReference type="OrthoDB" id="2412606at2759"/>
<feature type="compositionally biased region" description="Polar residues" evidence="2">
    <location>
        <begin position="120"/>
        <end position="129"/>
    </location>
</feature>
<evidence type="ECO:0000313" key="4">
    <source>
        <dbReference type="EMBL" id="GES96102.1"/>
    </source>
</evidence>
<dbReference type="CDD" id="cd00024">
    <property type="entry name" value="CD_CSD"/>
    <property type="match status" value="1"/>
</dbReference>
<evidence type="ECO:0000256" key="2">
    <source>
        <dbReference type="SAM" id="MobiDB-lite"/>
    </source>
</evidence>